<protein>
    <submittedName>
        <fullName evidence="1">Uncharacterized protein</fullName>
    </submittedName>
</protein>
<dbReference type="EMBL" id="UINC01188868">
    <property type="protein sequence ID" value="SVE02287.1"/>
    <property type="molecule type" value="Genomic_DNA"/>
</dbReference>
<evidence type="ECO:0000313" key="1">
    <source>
        <dbReference type="EMBL" id="SVE02287.1"/>
    </source>
</evidence>
<organism evidence="1">
    <name type="scientific">marine metagenome</name>
    <dbReference type="NCBI Taxonomy" id="408172"/>
    <lineage>
        <taxon>unclassified sequences</taxon>
        <taxon>metagenomes</taxon>
        <taxon>ecological metagenomes</taxon>
    </lineage>
</organism>
<name>A0A383A393_9ZZZZ</name>
<feature type="non-terminal residue" evidence="1">
    <location>
        <position position="1"/>
    </location>
</feature>
<accession>A0A383A393</accession>
<dbReference type="AlphaFoldDB" id="A0A383A393"/>
<feature type="non-terminal residue" evidence="1">
    <location>
        <position position="81"/>
    </location>
</feature>
<proteinExistence type="predicted"/>
<gene>
    <name evidence="1" type="ORF">METZ01_LOCUS455141</name>
</gene>
<sequence length="81" mass="9565">MNAKDRASGYKDYDYCHAQMEDATNKITAIYNTVNQIKTKYGQAREQDRVRLNNRVEQKLRECREMAGIAEDFFFQEHAII</sequence>
<reference evidence="1" key="1">
    <citation type="submission" date="2018-05" db="EMBL/GenBank/DDBJ databases">
        <authorList>
            <person name="Lanie J.A."/>
            <person name="Ng W.-L."/>
            <person name="Kazmierczak K.M."/>
            <person name="Andrzejewski T.M."/>
            <person name="Davidsen T.M."/>
            <person name="Wayne K.J."/>
            <person name="Tettelin H."/>
            <person name="Glass J.I."/>
            <person name="Rusch D."/>
            <person name="Podicherti R."/>
            <person name="Tsui H.-C.T."/>
            <person name="Winkler M.E."/>
        </authorList>
    </citation>
    <scope>NUCLEOTIDE SEQUENCE</scope>
</reference>